<proteinExistence type="predicted"/>
<keyword evidence="6" id="KW-1185">Reference proteome</keyword>
<keyword evidence="3" id="KW-0378">Hydrolase</keyword>
<reference evidence="3 5" key="1">
    <citation type="submission" date="2015-09" db="EMBL/GenBank/DDBJ databases">
        <authorList>
            <person name="Xu Y."/>
            <person name="Nagy A."/>
            <person name="Liu N.T."/>
            <person name="Nou X."/>
        </authorList>
    </citation>
    <scope>NUCLEOTIDE SEQUENCE [LARGE SCALE GENOMIC DNA]</scope>
    <source>
        <strain evidence="3 5">FC1138</strain>
        <plasmid evidence="5">Plasmid</plasmid>
        <plasmid evidence="3">unnamed</plasmid>
    </source>
</reference>
<dbReference type="GO" id="GO:0016787">
    <property type="term" value="F:hydrolase activity"/>
    <property type="evidence" value="ECO:0007669"/>
    <property type="project" value="UniProtKB-KW"/>
</dbReference>
<reference evidence="6" key="2">
    <citation type="submission" date="2016-06" db="EMBL/GenBank/DDBJ databases">
        <authorList>
            <person name="Xu Y."/>
            <person name="Nagy A."/>
            <person name="Yan X."/>
            <person name="Kim S.W."/>
            <person name="Haley B."/>
            <person name="Liu N.T."/>
            <person name="Nou X."/>
        </authorList>
    </citation>
    <scope>NUCLEOTIDE SEQUENCE [LARGE SCALE GENOMIC DNA]</scope>
    <source>
        <strain evidence="6">ATCC 49129</strain>
        <plasmid evidence="6">pri-2</plasmid>
    </source>
</reference>
<dbReference type="PROSITE" id="PS50263">
    <property type="entry name" value="CN_HYDROLASE"/>
    <property type="match status" value="1"/>
</dbReference>
<dbReference type="PATRIC" id="fig|190721.6.peg.5823"/>
<feature type="transmembrane region" description="Helical" evidence="1">
    <location>
        <begin position="83"/>
        <end position="104"/>
    </location>
</feature>
<dbReference type="Proteomes" id="UP000077927">
    <property type="component" value="Plasmid unnamed"/>
</dbReference>
<dbReference type="GeneID" id="61530040"/>
<evidence type="ECO:0000313" key="4">
    <source>
        <dbReference type="EMBL" id="ANJ76629.1"/>
    </source>
</evidence>
<sequence length="417" mass="44814">MQAKTLLSALAYAATGAGIAFAAWYPGNWVIVLLALPVLWAASPGRVAAGTMWAGYYLVAARDIPVVCARFFSVHGELGATPALAVGVAFWIAQACVLAMPWMVLKPEPASRQRGLWWRAALALLVSTVPPIGIVGWVSPLHVASVLLPGAGIYSLVYAVLVLAGLACYPLWLFPMRRPAALGAALVLLVAPVASSEALPRPPAGWVAVNTAMGQLDQASYAALYARSEALQLAARKAFDAGARVVVLPEEMTGLWRDSTQFWWDSSLTQLKDSRKTLVMGVDLRVSESPRRYADSAIVLGAGDGRFDSRQPVPAGLWRPMAPLSAVLGDLSQDFLTIDGHRAAFSICYEDFLFWPHWRLFLVRPDVLLGLANNWFDDGLAVGEIQRQSISSIARIAGVPLLRAVNVPNSPTLNAKP</sequence>
<name>A0A192A8A5_9RALS</name>
<dbReference type="AlphaFoldDB" id="A0A192A8A5"/>
<dbReference type="SUPFAM" id="SSF56317">
    <property type="entry name" value="Carbon-nitrogen hydrolase"/>
    <property type="match status" value="1"/>
</dbReference>
<dbReference type="NCBIfam" id="NF010399">
    <property type="entry name" value="PRK13825.1-3"/>
    <property type="match status" value="1"/>
</dbReference>
<dbReference type="Proteomes" id="UP000078572">
    <property type="component" value="Plasmid pRI-2"/>
</dbReference>
<evidence type="ECO:0000313" key="6">
    <source>
        <dbReference type="Proteomes" id="UP000078572"/>
    </source>
</evidence>
<gene>
    <name evidence="4" type="ORF">A9Y76_28910</name>
    <name evidence="3" type="ORF">ACS15_5868</name>
</gene>
<geneLocation type="plasmid" evidence="4">
    <name>pRI-2</name>
</geneLocation>
<feature type="domain" description="CN hydrolase" evidence="2">
    <location>
        <begin position="209"/>
        <end position="417"/>
    </location>
</feature>
<evidence type="ECO:0000313" key="3">
    <source>
        <dbReference type="EMBL" id="ANH77062.1"/>
    </source>
</evidence>
<evidence type="ECO:0000256" key="1">
    <source>
        <dbReference type="SAM" id="Phobius"/>
    </source>
</evidence>
<geneLocation type="plasmid" evidence="3">
    <name>unnamed</name>
</geneLocation>
<dbReference type="InterPro" id="IPR036526">
    <property type="entry name" value="C-N_Hydrolase_sf"/>
</dbReference>
<evidence type="ECO:0000259" key="2">
    <source>
        <dbReference type="PROSITE" id="PS50263"/>
    </source>
</evidence>
<feature type="transmembrane region" description="Helical" evidence="1">
    <location>
        <begin position="116"/>
        <end position="139"/>
    </location>
</feature>
<dbReference type="InterPro" id="IPR003010">
    <property type="entry name" value="C-N_Hydrolase"/>
</dbReference>
<protein>
    <submittedName>
        <fullName evidence="3">Carbon-nitrogen hydrolase family protein</fullName>
    </submittedName>
    <submittedName>
        <fullName evidence="4">Conjugal transfer protein TraB</fullName>
    </submittedName>
</protein>
<dbReference type="EMBL" id="CP012607">
    <property type="protein sequence ID" value="ANH77062.1"/>
    <property type="molecule type" value="Genomic_DNA"/>
</dbReference>
<evidence type="ECO:0000313" key="5">
    <source>
        <dbReference type="Proteomes" id="UP000077927"/>
    </source>
</evidence>
<accession>A0A192A8A5</accession>
<dbReference type="RefSeq" id="WP_004636223.1">
    <property type="nucleotide sequence ID" value="NZ_CP012607.1"/>
</dbReference>
<organism evidence="4 6">
    <name type="scientific">Ralstonia insidiosa</name>
    <dbReference type="NCBI Taxonomy" id="190721"/>
    <lineage>
        <taxon>Bacteria</taxon>
        <taxon>Pseudomonadati</taxon>
        <taxon>Pseudomonadota</taxon>
        <taxon>Betaproteobacteria</taxon>
        <taxon>Burkholderiales</taxon>
        <taxon>Burkholderiaceae</taxon>
        <taxon>Ralstonia</taxon>
    </lineage>
</organism>
<dbReference type="EMBL" id="CP016025">
    <property type="protein sequence ID" value="ANJ76629.1"/>
    <property type="molecule type" value="Genomic_DNA"/>
</dbReference>
<geneLocation type="plasmid" evidence="6">
    <name>pri-2</name>
</geneLocation>
<geneLocation type="plasmid" evidence="5"/>
<dbReference type="KEGG" id="rin:ACS15_5868"/>
<reference evidence="4" key="3">
    <citation type="submission" date="2016-06" db="EMBL/GenBank/DDBJ databases">
        <authorList>
            <person name="Kjaerup R.B."/>
            <person name="Dalgaard T.S."/>
            <person name="Juul-Madsen H.R."/>
        </authorList>
    </citation>
    <scope>NUCLEOTIDE SEQUENCE [LARGE SCALE GENOMIC DNA]</scope>
    <source>
        <strain evidence="4">ATCC 49129</strain>
        <plasmid evidence="4">pRI-2</plasmid>
    </source>
</reference>
<dbReference type="OrthoDB" id="7058774at2"/>
<keyword evidence="1" id="KW-1133">Transmembrane helix</keyword>
<feature type="transmembrane region" description="Helical" evidence="1">
    <location>
        <begin position="151"/>
        <end position="172"/>
    </location>
</feature>
<keyword evidence="4" id="KW-0614">Plasmid</keyword>
<keyword evidence="1" id="KW-0472">Membrane</keyword>
<dbReference type="Gene3D" id="3.60.110.10">
    <property type="entry name" value="Carbon-nitrogen hydrolase"/>
    <property type="match status" value="1"/>
</dbReference>
<keyword evidence="1" id="KW-0812">Transmembrane</keyword>